<gene>
    <name evidence="1" type="ORF">BDY17DRAFT_328234</name>
</gene>
<reference evidence="1" key="1">
    <citation type="journal article" date="2020" name="Stud. Mycol.">
        <title>101 Dothideomycetes genomes: a test case for predicting lifestyles and emergence of pathogens.</title>
        <authorList>
            <person name="Haridas S."/>
            <person name="Albert R."/>
            <person name="Binder M."/>
            <person name="Bloem J."/>
            <person name="Labutti K."/>
            <person name="Salamov A."/>
            <person name="Andreopoulos B."/>
            <person name="Baker S."/>
            <person name="Barry K."/>
            <person name="Bills G."/>
            <person name="Bluhm B."/>
            <person name="Cannon C."/>
            <person name="Castanera R."/>
            <person name="Culley D."/>
            <person name="Daum C."/>
            <person name="Ezra D."/>
            <person name="Gonzalez J."/>
            <person name="Henrissat B."/>
            <person name="Kuo A."/>
            <person name="Liang C."/>
            <person name="Lipzen A."/>
            <person name="Lutzoni F."/>
            <person name="Magnuson J."/>
            <person name="Mondo S."/>
            <person name="Nolan M."/>
            <person name="Ohm R."/>
            <person name="Pangilinan J."/>
            <person name="Park H.-J."/>
            <person name="Ramirez L."/>
            <person name="Alfaro M."/>
            <person name="Sun H."/>
            <person name="Tritt A."/>
            <person name="Yoshinaga Y."/>
            <person name="Zwiers L.-H."/>
            <person name="Turgeon B."/>
            <person name="Goodwin S."/>
            <person name="Spatafora J."/>
            <person name="Crous P."/>
            <person name="Grigoriev I."/>
        </authorList>
    </citation>
    <scope>NUCLEOTIDE SEQUENCE</scope>
    <source>
        <strain evidence="1">CBS 113389</strain>
    </source>
</reference>
<sequence length="178" mass="20633">MVTPDQADPLRSGFNPPEKEDIYEIYMTATSLKKRQQFCVFFNITPSTLDSWAQPAREMLREDSGLTDAYQSFRTLGGKKYVYAEPGARAWWQLEANKTTDFHFDDRELVLRLSCTDPIMEYFAKLPSSVGWEVDDVDRDGLPVKRYVPSYAMQMAMLRELLRFEAMRMKGENGVCKE</sequence>
<dbReference type="Proteomes" id="UP000799767">
    <property type="component" value="Unassembled WGS sequence"/>
</dbReference>
<evidence type="ECO:0000313" key="2">
    <source>
        <dbReference type="Proteomes" id="UP000799767"/>
    </source>
</evidence>
<organism evidence="1 2">
    <name type="scientific">Neohortaea acidophila</name>
    <dbReference type="NCBI Taxonomy" id="245834"/>
    <lineage>
        <taxon>Eukaryota</taxon>
        <taxon>Fungi</taxon>
        <taxon>Dikarya</taxon>
        <taxon>Ascomycota</taxon>
        <taxon>Pezizomycotina</taxon>
        <taxon>Dothideomycetes</taxon>
        <taxon>Dothideomycetidae</taxon>
        <taxon>Mycosphaerellales</taxon>
        <taxon>Teratosphaeriaceae</taxon>
        <taxon>Neohortaea</taxon>
    </lineage>
</organism>
<keyword evidence="2" id="KW-1185">Reference proteome</keyword>
<evidence type="ECO:0000313" key="1">
    <source>
        <dbReference type="EMBL" id="KAF2478712.1"/>
    </source>
</evidence>
<dbReference type="AlphaFoldDB" id="A0A6A6PFH6"/>
<protein>
    <submittedName>
        <fullName evidence="1">Uncharacterized protein</fullName>
    </submittedName>
</protein>
<dbReference type="RefSeq" id="XP_033585282.1">
    <property type="nucleotide sequence ID" value="XM_033737814.1"/>
</dbReference>
<proteinExistence type="predicted"/>
<dbReference type="EMBL" id="MU001643">
    <property type="protein sequence ID" value="KAF2478712.1"/>
    <property type="molecule type" value="Genomic_DNA"/>
</dbReference>
<dbReference type="GeneID" id="54478816"/>
<accession>A0A6A6PFH6</accession>
<name>A0A6A6PFH6_9PEZI</name>